<dbReference type="InterPro" id="IPR013785">
    <property type="entry name" value="Aldolase_TIM"/>
</dbReference>
<dbReference type="HAMAP" id="MF_01014">
    <property type="entry name" value="HisA"/>
    <property type="match status" value="1"/>
</dbReference>
<dbReference type="GO" id="GO:0003949">
    <property type="term" value="F:1-(5-phosphoribosyl)-5-[(5-phosphoribosylamino)methylideneamino]imidazole-4-carboxamide isomerase activity"/>
    <property type="evidence" value="ECO:0007669"/>
    <property type="project" value="UniProtKB-UniRule"/>
</dbReference>
<evidence type="ECO:0000256" key="10">
    <source>
        <dbReference type="RuleBase" id="RU003657"/>
    </source>
</evidence>
<evidence type="ECO:0000256" key="7">
    <source>
        <dbReference type="ARBA" id="ARBA00023102"/>
    </source>
</evidence>
<dbReference type="GO" id="GO:0000162">
    <property type="term" value="P:L-tryptophan biosynthetic process"/>
    <property type="evidence" value="ECO:0007669"/>
    <property type="project" value="TreeGrafter"/>
</dbReference>
<dbReference type="EC" id="5.3.1.16" evidence="9 11"/>
<proteinExistence type="inferred from homology"/>
<gene>
    <name evidence="9 12" type="primary">hisA</name>
    <name evidence="13" type="ORF">B5G41_11450</name>
    <name evidence="12" type="ORF">NE651_13340</name>
</gene>
<comment type="caution">
    <text evidence="13">The sequence shown here is derived from an EMBL/GenBank/DDBJ whole genome shotgun (WGS) entry which is preliminary data.</text>
</comment>
<comment type="pathway">
    <text evidence="3 9 11">Amino-acid biosynthesis; L-histidine biosynthesis; L-histidine from 5-phospho-alpha-D-ribose 1-diphosphate: step 4/9.</text>
</comment>
<dbReference type="NCBIfam" id="TIGR00007">
    <property type="entry name" value="1-(5-phosphoribosyl)-5-[(5-phosphoribosylamino)methylideneamino]imidazole-4-carboxamide isomerase"/>
    <property type="match status" value="1"/>
</dbReference>
<dbReference type="GO" id="GO:0000105">
    <property type="term" value="P:L-histidine biosynthetic process"/>
    <property type="evidence" value="ECO:0007669"/>
    <property type="project" value="UniProtKB-UniRule"/>
</dbReference>
<dbReference type="PANTHER" id="PTHR43090:SF2">
    <property type="entry name" value="1-(5-PHOSPHORIBOSYL)-5-[(5-PHOSPHORIBOSYLAMINO)METHYLIDENEAMINO] IMIDAZOLE-4-CARBOXAMIDE ISOMERASE"/>
    <property type="match status" value="1"/>
</dbReference>
<evidence type="ECO:0000256" key="3">
    <source>
        <dbReference type="ARBA" id="ARBA00005133"/>
    </source>
</evidence>
<organism evidence="13 14">
    <name type="scientific">Alistipes onderdonkii</name>
    <dbReference type="NCBI Taxonomy" id="328813"/>
    <lineage>
        <taxon>Bacteria</taxon>
        <taxon>Pseudomonadati</taxon>
        <taxon>Bacteroidota</taxon>
        <taxon>Bacteroidia</taxon>
        <taxon>Bacteroidales</taxon>
        <taxon>Rikenellaceae</taxon>
        <taxon>Alistipes</taxon>
    </lineage>
</organism>
<dbReference type="EMBL" id="NFHB01000007">
    <property type="protein sequence ID" value="OUN02651.1"/>
    <property type="molecule type" value="Genomic_DNA"/>
</dbReference>
<keyword evidence="8 9" id="KW-0413">Isomerase</keyword>
<evidence type="ECO:0000256" key="4">
    <source>
        <dbReference type="ARBA" id="ARBA00009667"/>
    </source>
</evidence>
<name>A0A1Y3QSI4_9BACT</name>
<evidence type="ECO:0000256" key="2">
    <source>
        <dbReference type="ARBA" id="ARBA00004496"/>
    </source>
</evidence>
<evidence type="ECO:0000256" key="1">
    <source>
        <dbReference type="ARBA" id="ARBA00000901"/>
    </source>
</evidence>
<reference evidence="12" key="3">
    <citation type="submission" date="2022-06" db="EMBL/GenBank/DDBJ databases">
        <title>Isolation of gut microbiota from human fecal samples.</title>
        <authorList>
            <person name="Pamer E.G."/>
            <person name="Barat B."/>
            <person name="Waligurski E."/>
            <person name="Medina S."/>
            <person name="Paddock L."/>
            <person name="Mostad J."/>
        </authorList>
    </citation>
    <scope>NUCLEOTIDE SEQUENCE</scope>
    <source>
        <strain evidence="12">DFI.6.22</strain>
    </source>
</reference>
<dbReference type="EMBL" id="JANGBQ010000024">
    <property type="protein sequence ID" value="MCQ5083867.1"/>
    <property type="molecule type" value="Genomic_DNA"/>
</dbReference>
<dbReference type="InterPro" id="IPR006063">
    <property type="entry name" value="HisA_bact_arch"/>
</dbReference>
<keyword evidence="6 9" id="KW-0028">Amino-acid biosynthesis</keyword>
<evidence type="ECO:0000256" key="5">
    <source>
        <dbReference type="ARBA" id="ARBA00022490"/>
    </source>
</evidence>
<dbReference type="Proteomes" id="UP001205035">
    <property type="component" value="Unassembled WGS sequence"/>
</dbReference>
<evidence type="ECO:0000256" key="6">
    <source>
        <dbReference type="ARBA" id="ARBA00022605"/>
    </source>
</evidence>
<evidence type="ECO:0000313" key="13">
    <source>
        <dbReference type="EMBL" id="OUN02651.1"/>
    </source>
</evidence>
<evidence type="ECO:0000256" key="11">
    <source>
        <dbReference type="RuleBase" id="RU003658"/>
    </source>
</evidence>
<dbReference type="InterPro" id="IPR011060">
    <property type="entry name" value="RibuloseP-bd_barrel"/>
</dbReference>
<dbReference type="InterPro" id="IPR006062">
    <property type="entry name" value="His_biosynth"/>
</dbReference>
<dbReference type="eggNOG" id="COG0106">
    <property type="taxonomic scope" value="Bacteria"/>
</dbReference>
<evidence type="ECO:0000313" key="14">
    <source>
        <dbReference type="Proteomes" id="UP000195772"/>
    </source>
</evidence>
<dbReference type="Proteomes" id="UP000195772">
    <property type="component" value="Unassembled WGS sequence"/>
</dbReference>
<evidence type="ECO:0000256" key="9">
    <source>
        <dbReference type="HAMAP-Rule" id="MF_01014"/>
    </source>
</evidence>
<reference evidence="14" key="1">
    <citation type="submission" date="2017-04" db="EMBL/GenBank/DDBJ databases">
        <title>Function of individual gut microbiota members based on whole genome sequencing of pure cultures obtained from chicken caecum.</title>
        <authorList>
            <person name="Medvecky M."/>
            <person name="Cejkova D."/>
            <person name="Polansky O."/>
            <person name="Karasova D."/>
            <person name="Kubasova T."/>
            <person name="Cizek A."/>
            <person name="Rychlik I."/>
        </authorList>
    </citation>
    <scope>NUCLEOTIDE SEQUENCE [LARGE SCALE GENOMIC DNA]</scope>
    <source>
        <strain evidence="14">An90</strain>
    </source>
</reference>
<dbReference type="AlphaFoldDB" id="A0A1Y3QSI4"/>
<dbReference type="CDD" id="cd04732">
    <property type="entry name" value="HisA"/>
    <property type="match status" value="1"/>
</dbReference>
<dbReference type="InterPro" id="IPR023016">
    <property type="entry name" value="HisA/PriA"/>
</dbReference>
<dbReference type="OrthoDB" id="9807749at2"/>
<comment type="subcellular location">
    <subcellularLocation>
        <location evidence="2 9 11">Cytoplasm</location>
    </subcellularLocation>
</comment>
<feature type="active site" description="Proton acceptor" evidence="9">
    <location>
        <position position="10"/>
    </location>
</feature>
<accession>A0A1Y3QSI4</accession>
<dbReference type="Gene3D" id="3.20.20.70">
    <property type="entry name" value="Aldolase class I"/>
    <property type="match status" value="1"/>
</dbReference>
<dbReference type="SUPFAM" id="SSF51366">
    <property type="entry name" value="Ribulose-phoshate binding barrel"/>
    <property type="match status" value="1"/>
</dbReference>
<evidence type="ECO:0000256" key="8">
    <source>
        <dbReference type="ARBA" id="ARBA00023235"/>
    </source>
</evidence>
<dbReference type="FunFam" id="3.20.20.70:FF:000009">
    <property type="entry name" value="1-(5-phosphoribosyl)-5-[(5-phosphoribosylamino)methylideneamino] imidazole-4-carboxamide isomerase"/>
    <property type="match status" value="1"/>
</dbReference>
<comment type="catalytic activity">
    <reaction evidence="1 9 11">
        <text>1-(5-phospho-beta-D-ribosyl)-5-[(5-phospho-beta-D-ribosylamino)methylideneamino]imidazole-4-carboxamide = 5-[(5-phospho-1-deoxy-D-ribulos-1-ylimino)methylamino]-1-(5-phospho-beta-D-ribosyl)imidazole-4-carboxamide</text>
        <dbReference type="Rhea" id="RHEA:15469"/>
        <dbReference type="ChEBI" id="CHEBI:58435"/>
        <dbReference type="ChEBI" id="CHEBI:58525"/>
        <dbReference type="EC" id="5.3.1.16"/>
    </reaction>
</comment>
<dbReference type="RefSeq" id="WP_022331725.1">
    <property type="nucleotide sequence ID" value="NZ_DAWDUM010000009.1"/>
</dbReference>
<dbReference type="GO" id="GO:0005737">
    <property type="term" value="C:cytoplasm"/>
    <property type="evidence" value="ECO:0007669"/>
    <property type="project" value="UniProtKB-SubCell"/>
</dbReference>
<dbReference type="UniPathway" id="UPA00031">
    <property type="reaction ID" value="UER00009"/>
</dbReference>
<comment type="similarity">
    <text evidence="4 9 10">Belongs to the HisA/HisF family.</text>
</comment>
<reference evidence="13" key="2">
    <citation type="journal article" date="2018" name="BMC Genomics">
        <title>Whole genome sequencing and function prediction of 133 gut anaerobes isolated from chicken caecum in pure cultures.</title>
        <authorList>
            <person name="Medvecky M."/>
            <person name="Cejkova D."/>
            <person name="Polansky O."/>
            <person name="Karasova D."/>
            <person name="Kubasova T."/>
            <person name="Cizek A."/>
            <person name="Rychlik I."/>
        </authorList>
    </citation>
    <scope>NUCLEOTIDE SEQUENCE</scope>
    <source>
        <strain evidence="13">An90</strain>
    </source>
</reference>
<keyword evidence="5 9" id="KW-0963">Cytoplasm</keyword>
<feature type="active site" description="Proton donor" evidence="9">
    <location>
        <position position="132"/>
    </location>
</feature>
<dbReference type="InterPro" id="IPR044524">
    <property type="entry name" value="Isoase_HisA-like"/>
</dbReference>
<dbReference type="Pfam" id="PF00977">
    <property type="entry name" value="His_biosynth"/>
    <property type="match status" value="1"/>
</dbReference>
<protein>
    <recommendedName>
        <fullName evidence="9 11">1-(5-phosphoribosyl)-5-[(5-phosphoribosylamino)methylideneamino] imidazole-4-carboxamide isomerase</fullName>
        <ecNumber evidence="9 11">5.3.1.16</ecNumber>
    </recommendedName>
    <alternativeName>
        <fullName evidence="9">Phosphoribosylformimino-5-aminoimidazole carboxamide ribotide isomerase</fullName>
    </alternativeName>
</protein>
<evidence type="ECO:0000313" key="12">
    <source>
        <dbReference type="EMBL" id="MCQ5083867.1"/>
    </source>
</evidence>
<sequence>MKIEIIPATDIIGGACVRLTQGDYGRRTTYYRDPLEAAQRFEEAGIRRLHMVDLDGAKASEPRNLAVLERVATKTTLEVQYGGGIKSRGALRSVFDAGASRAICGSIAVREPESFAEWLAEFGGGKLILGADIRDGAVAVQGWTERSEMTAQELIARFAPQGLAQVICTDIARDGMLCGTSAEFYAGLQGQFPGVEITVSGGIASMTDIEALDGAGLRSVIVGKALYEGHITLEELKRCLPNA</sequence>
<keyword evidence="7 9" id="KW-0368">Histidine biosynthesis</keyword>
<dbReference type="PANTHER" id="PTHR43090">
    <property type="entry name" value="1-(5-PHOSPHORIBOSYL)-5-[(5-PHOSPHORIBOSYLAMINO)METHYLIDENEAMINO] IMIDAZOLE-4-CARBOXAMIDE ISOMERASE"/>
    <property type="match status" value="1"/>
</dbReference>